<dbReference type="GO" id="GO:0097602">
    <property type="term" value="F:cullin family protein binding"/>
    <property type="evidence" value="ECO:0007669"/>
    <property type="project" value="TreeGrafter"/>
</dbReference>
<evidence type="ECO:0000259" key="2">
    <source>
        <dbReference type="PROSITE" id="PS51229"/>
    </source>
</evidence>
<keyword evidence="4" id="KW-1185">Reference proteome</keyword>
<evidence type="ECO:0000313" key="3">
    <source>
        <dbReference type="EMBL" id="KAH9294660.1"/>
    </source>
</evidence>
<dbReference type="Pfam" id="PF03556">
    <property type="entry name" value="Cullin_binding"/>
    <property type="match status" value="1"/>
</dbReference>
<protein>
    <recommendedName>
        <fullName evidence="1">Defective in cullin neddylation protein</fullName>
    </recommendedName>
</protein>
<name>A0AA38C622_TAXCH</name>
<accession>A0AA38C622</accession>
<comment type="caution">
    <text evidence="3">The sequence shown here is derived from an EMBL/GenBank/DDBJ whole genome shotgun (WGS) entry which is preliminary data.</text>
</comment>
<comment type="function">
    <text evidence="1">Neddylation of cullins play an essential role in the regulation of SCF-type complexes activity.</text>
</comment>
<dbReference type="PROSITE" id="PS51229">
    <property type="entry name" value="DCUN1"/>
    <property type="match status" value="1"/>
</dbReference>
<dbReference type="Gene3D" id="1.10.238.200">
    <property type="entry name" value="Cullin, PONY binding domain"/>
    <property type="match status" value="1"/>
</dbReference>
<reference evidence="3 4" key="1">
    <citation type="journal article" date="2021" name="Nat. Plants">
        <title>The Taxus genome provides insights into paclitaxel biosynthesis.</title>
        <authorList>
            <person name="Xiong X."/>
            <person name="Gou J."/>
            <person name="Liao Q."/>
            <person name="Li Y."/>
            <person name="Zhou Q."/>
            <person name="Bi G."/>
            <person name="Li C."/>
            <person name="Du R."/>
            <person name="Wang X."/>
            <person name="Sun T."/>
            <person name="Guo L."/>
            <person name="Liang H."/>
            <person name="Lu P."/>
            <person name="Wu Y."/>
            <person name="Zhang Z."/>
            <person name="Ro D.K."/>
            <person name="Shang Y."/>
            <person name="Huang S."/>
            <person name="Yan J."/>
        </authorList>
    </citation>
    <scope>NUCLEOTIDE SEQUENCE [LARGE SCALE GENOMIC DNA]</scope>
    <source>
        <strain evidence="3">Ta-2019</strain>
    </source>
</reference>
<evidence type="ECO:0000313" key="4">
    <source>
        <dbReference type="Proteomes" id="UP000824469"/>
    </source>
</evidence>
<dbReference type="EMBL" id="JAHRHJ020000011">
    <property type="protein sequence ID" value="KAH9294660.1"/>
    <property type="molecule type" value="Genomic_DNA"/>
</dbReference>
<dbReference type="GO" id="GO:0032182">
    <property type="term" value="F:ubiquitin-like protein binding"/>
    <property type="evidence" value="ECO:0007669"/>
    <property type="project" value="TreeGrafter"/>
</dbReference>
<dbReference type="GO" id="GO:0031624">
    <property type="term" value="F:ubiquitin conjugating enzyme binding"/>
    <property type="evidence" value="ECO:0007669"/>
    <property type="project" value="TreeGrafter"/>
</dbReference>
<sequence length="251" mass="28606">MSNFMGSPEQGSPVDSSIAVQKMMRVFEEFCKVLCHDGTRAAKAIISGDVLRDLKGHSALNVLHSLKALLDKNQHLMRESCRFRCFYYFVFFMCCENGQRSIAVSTSIEAWRLVFTGRFRLLDQWCDFVQKNQRHSISEDTWRGLLDFSRSVPENLEGYDIEAGAWPLLIDEFVNHMYRKSGQNNNSNVLPGLKLSVGNKRRLSTGTETEIQTVNCISEKPEEIPDPLRSKRVCLWKGHIWNGGSVLSGLH</sequence>
<dbReference type="PANTHER" id="PTHR12281:SF31">
    <property type="entry name" value="DCN1-LIKE PROTEIN 3"/>
    <property type="match status" value="1"/>
</dbReference>
<evidence type="ECO:0000256" key="1">
    <source>
        <dbReference type="RuleBase" id="RU410713"/>
    </source>
</evidence>
<dbReference type="InterPro" id="IPR042460">
    <property type="entry name" value="DCN1-like_PONY"/>
</dbReference>
<organism evidence="3 4">
    <name type="scientific">Taxus chinensis</name>
    <name type="common">Chinese yew</name>
    <name type="synonym">Taxus wallichiana var. chinensis</name>
    <dbReference type="NCBI Taxonomy" id="29808"/>
    <lineage>
        <taxon>Eukaryota</taxon>
        <taxon>Viridiplantae</taxon>
        <taxon>Streptophyta</taxon>
        <taxon>Embryophyta</taxon>
        <taxon>Tracheophyta</taxon>
        <taxon>Spermatophyta</taxon>
        <taxon>Pinopsida</taxon>
        <taxon>Pinidae</taxon>
        <taxon>Conifers II</taxon>
        <taxon>Cupressales</taxon>
        <taxon>Taxaceae</taxon>
        <taxon>Taxus</taxon>
    </lineage>
</organism>
<gene>
    <name evidence="3" type="ORF">KI387_038248</name>
</gene>
<dbReference type="PANTHER" id="PTHR12281">
    <property type="entry name" value="RP42 RELATED"/>
    <property type="match status" value="1"/>
</dbReference>
<feature type="domain" description="DCUN1" evidence="2">
    <location>
        <begin position="1"/>
        <end position="178"/>
    </location>
</feature>
<dbReference type="Proteomes" id="UP000824469">
    <property type="component" value="Unassembled WGS sequence"/>
</dbReference>
<dbReference type="FunFam" id="1.10.238.200:FF:000006">
    <property type="entry name" value="Defective in cullin neddylation protein"/>
    <property type="match status" value="1"/>
</dbReference>
<dbReference type="GO" id="GO:0000151">
    <property type="term" value="C:ubiquitin ligase complex"/>
    <property type="evidence" value="ECO:0007669"/>
    <property type="project" value="TreeGrafter"/>
</dbReference>
<dbReference type="AlphaFoldDB" id="A0AA38C622"/>
<dbReference type="InterPro" id="IPR014764">
    <property type="entry name" value="DCN-prot"/>
</dbReference>
<proteinExistence type="predicted"/>
<dbReference type="OMA" id="HLMRESC"/>
<dbReference type="InterPro" id="IPR005176">
    <property type="entry name" value="PONY_dom"/>
</dbReference>
<dbReference type="GO" id="GO:0045116">
    <property type="term" value="P:protein neddylation"/>
    <property type="evidence" value="ECO:0007669"/>
    <property type="project" value="TreeGrafter"/>
</dbReference>